<evidence type="ECO:0000313" key="2">
    <source>
        <dbReference type="EMBL" id="CCI45729.1"/>
    </source>
</evidence>
<dbReference type="AlphaFoldDB" id="A0A024GG96"/>
<dbReference type="SUPFAM" id="SSF56770">
    <property type="entry name" value="HydA/Nqo6-like"/>
    <property type="match status" value="1"/>
</dbReference>
<keyword evidence="3" id="KW-1185">Reference proteome</keyword>
<gene>
    <name evidence="2" type="ORF">BN9_066260</name>
</gene>
<dbReference type="PANTHER" id="PTHR11995:SF14">
    <property type="entry name" value="NADH DEHYDROGENASE [UBIQUINONE] IRON-SULFUR PROTEIN 7, MITOCHONDRIAL"/>
    <property type="match status" value="1"/>
</dbReference>
<dbReference type="GO" id="GO:0015990">
    <property type="term" value="P:electron transport coupled proton transport"/>
    <property type="evidence" value="ECO:0007669"/>
    <property type="project" value="TreeGrafter"/>
</dbReference>
<dbReference type="GO" id="GO:0032981">
    <property type="term" value="P:mitochondrial respiratory chain complex I assembly"/>
    <property type="evidence" value="ECO:0007669"/>
    <property type="project" value="TreeGrafter"/>
</dbReference>
<dbReference type="Proteomes" id="UP000053237">
    <property type="component" value="Unassembled WGS sequence"/>
</dbReference>
<comment type="caution">
    <text evidence="2">The sequence shown here is derived from an EMBL/GenBank/DDBJ whole genome shotgun (WGS) entry which is preliminary data.</text>
</comment>
<dbReference type="Gene3D" id="3.40.50.12280">
    <property type="match status" value="1"/>
</dbReference>
<dbReference type="GO" id="GO:0005739">
    <property type="term" value="C:mitochondrion"/>
    <property type="evidence" value="ECO:0007669"/>
    <property type="project" value="GOC"/>
</dbReference>
<sequence length="103" mass="11560">MVFRASPRQSDVMIVTGTLDNKMAPELRLVYDRMPEPRYVVSMGLCTNGGGYYHYSHAVVRGVDRDCCGRHLCIRLPPTAEALIRGLTQLQKNVKAIDLCCFV</sequence>
<dbReference type="NCBIfam" id="NF005012">
    <property type="entry name" value="PRK06411.1"/>
    <property type="match status" value="1"/>
</dbReference>
<proteinExistence type="predicted"/>
<organism evidence="2 3">
    <name type="scientific">Albugo candida</name>
    <dbReference type="NCBI Taxonomy" id="65357"/>
    <lineage>
        <taxon>Eukaryota</taxon>
        <taxon>Sar</taxon>
        <taxon>Stramenopiles</taxon>
        <taxon>Oomycota</taxon>
        <taxon>Peronosporomycetes</taxon>
        <taxon>Albuginales</taxon>
        <taxon>Albuginaceae</taxon>
        <taxon>Albugo</taxon>
    </lineage>
</organism>
<dbReference type="STRING" id="65357.A0A024GG96"/>
<dbReference type="EMBL" id="CAIX01000105">
    <property type="protein sequence ID" value="CCI45729.1"/>
    <property type="molecule type" value="Genomic_DNA"/>
</dbReference>
<dbReference type="GO" id="GO:0008137">
    <property type="term" value="F:NADH dehydrogenase (ubiquinone) activity"/>
    <property type="evidence" value="ECO:0007669"/>
    <property type="project" value="TreeGrafter"/>
</dbReference>
<dbReference type="GO" id="GO:0009060">
    <property type="term" value="P:aerobic respiration"/>
    <property type="evidence" value="ECO:0007669"/>
    <property type="project" value="TreeGrafter"/>
</dbReference>
<dbReference type="PANTHER" id="PTHR11995">
    <property type="entry name" value="NADH DEHYDROGENASE"/>
    <property type="match status" value="1"/>
</dbReference>
<dbReference type="Pfam" id="PF01058">
    <property type="entry name" value="Oxidored_q6"/>
    <property type="match status" value="1"/>
</dbReference>
<dbReference type="GO" id="GO:0051536">
    <property type="term" value="F:iron-sulfur cluster binding"/>
    <property type="evidence" value="ECO:0007669"/>
    <property type="project" value="InterPro"/>
</dbReference>
<accession>A0A024GG96</accession>
<protein>
    <recommendedName>
        <fullName evidence="1">NADH:ubiquinone oxidoreductase-like 20kDa subunit domain-containing protein</fullName>
    </recommendedName>
</protein>
<feature type="domain" description="NADH:ubiquinone oxidoreductase-like 20kDa subunit" evidence="1">
    <location>
        <begin position="4"/>
        <end position="66"/>
    </location>
</feature>
<dbReference type="InParanoid" id="A0A024GG96"/>
<name>A0A024GG96_9STRA</name>
<reference evidence="2 3" key="1">
    <citation type="submission" date="2012-05" db="EMBL/GenBank/DDBJ databases">
        <title>Recombination and specialization in a pathogen metapopulation.</title>
        <authorList>
            <person name="Gardiner A."/>
            <person name="Kemen E."/>
            <person name="Schultz-Larsen T."/>
            <person name="MacLean D."/>
            <person name="Van Oosterhout C."/>
            <person name="Jones J.D.G."/>
        </authorList>
    </citation>
    <scope>NUCLEOTIDE SEQUENCE [LARGE SCALE GENOMIC DNA]</scope>
    <source>
        <strain evidence="2 3">Ac Nc2</strain>
    </source>
</reference>
<dbReference type="InterPro" id="IPR006137">
    <property type="entry name" value="NADH_UbQ_OxRdtase-like_20kDa"/>
</dbReference>
<dbReference type="GO" id="GO:0045271">
    <property type="term" value="C:respiratory chain complex I"/>
    <property type="evidence" value="ECO:0007669"/>
    <property type="project" value="TreeGrafter"/>
</dbReference>
<dbReference type="OrthoDB" id="268400at2759"/>
<evidence type="ECO:0000313" key="3">
    <source>
        <dbReference type="Proteomes" id="UP000053237"/>
    </source>
</evidence>
<evidence type="ECO:0000259" key="1">
    <source>
        <dbReference type="Pfam" id="PF01058"/>
    </source>
</evidence>